<dbReference type="PANTHER" id="PTHR47053:SF1">
    <property type="entry name" value="MUREIN DD-ENDOPEPTIDASE MEPH-RELATED"/>
    <property type="match status" value="1"/>
</dbReference>
<evidence type="ECO:0000256" key="4">
    <source>
        <dbReference type="ARBA" id="ARBA00022807"/>
    </source>
</evidence>
<dbReference type="EMBL" id="FPHC01000064">
    <property type="protein sequence ID" value="SFV61332.1"/>
    <property type="molecule type" value="Genomic_DNA"/>
</dbReference>
<dbReference type="InterPro" id="IPR051202">
    <property type="entry name" value="Peptidase_C40"/>
</dbReference>
<dbReference type="PANTHER" id="PTHR47053">
    <property type="entry name" value="MUREIN DD-ENDOPEPTIDASE MEPH-RELATED"/>
    <property type="match status" value="1"/>
</dbReference>
<dbReference type="Gene3D" id="3.90.1720.10">
    <property type="entry name" value="endopeptidase domain like (from Nostoc punctiforme)"/>
    <property type="match status" value="1"/>
</dbReference>
<reference evidence="6" key="1">
    <citation type="submission" date="2016-10" db="EMBL/GenBank/DDBJ databases">
        <authorList>
            <person name="de Groot N.N."/>
        </authorList>
    </citation>
    <scope>NUCLEOTIDE SEQUENCE</scope>
</reference>
<dbReference type="InterPro" id="IPR038765">
    <property type="entry name" value="Papain-like_cys_pep_sf"/>
</dbReference>
<organism evidence="6">
    <name type="scientific">hydrothermal vent metagenome</name>
    <dbReference type="NCBI Taxonomy" id="652676"/>
    <lineage>
        <taxon>unclassified sequences</taxon>
        <taxon>metagenomes</taxon>
        <taxon>ecological metagenomes</taxon>
    </lineage>
</organism>
<dbReference type="GO" id="GO:0006508">
    <property type="term" value="P:proteolysis"/>
    <property type="evidence" value="ECO:0007669"/>
    <property type="project" value="UniProtKB-KW"/>
</dbReference>
<dbReference type="InterPro" id="IPR000064">
    <property type="entry name" value="NLP_P60_dom"/>
</dbReference>
<protein>
    <submittedName>
        <fullName evidence="6">Putative lipoprotein</fullName>
    </submittedName>
</protein>
<proteinExistence type="inferred from homology"/>
<name>A0A1W1C6I9_9ZZZZ</name>
<accession>A0A1W1C6I9</accession>
<keyword evidence="4" id="KW-0788">Thiol protease</keyword>
<dbReference type="InterPro" id="IPR027017">
    <property type="entry name" value="P60_peptidase_YkfC"/>
</dbReference>
<comment type="similarity">
    <text evidence="1">Belongs to the peptidase C40 family.</text>
</comment>
<evidence type="ECO:0000259" key="5">
    <source>
        <dbReference type="PROSITE" id="PS51935"/>
    </source>
</evidence>
<evidence type="ECO:0000256" key="1">
    <source>
        <dbReference type="ARBA" id="ARBA00007074"/>
    </source>
</evidence>
<dbReference type="InterPro" id="IPR039439">
    <property type="entry name" value="SH3b1_dom"/>
</dbReference>
<keyword evidence="6" id="KW-0449">Lipoprotein</keyword>
<evidence type="ECO:0000313" key="6">
    <source>
        <dbReference type="EMBL" id="SFV61332.1"/>
    </source>
</evidence>
<keyword evidence="2" id="KW-0645">Protease</keyword>
<dbReference type="SUPFAM" id="SSF54001">
    <property type="entry name" value="Cysteine proteinases"/>
    <property type="match status" value="1"/>
</dbReference>
<evidence type="ECO:0000256" key="3">
    <source>
        <dbReference type="ARBA" id="ARBA00022801"/>
    </source>
</evidence>
<keyword evidence="3" id="KW-0378">Hydrolase</keyword>
<dbReference type="PROSITE" id="PS51935">
    <property type="entry name" value="NLPC_P60"/>
    <property type="match status" value="1"/>
</dbReference>
<dbReference type="PIRSF" id="PIRSF019015">
    <property type="entry name" value="P60_peptidase_YkfC"/>
    <property type="match status" value="1"/>
</dbReference>
<gene>
    <name evidence="6" type="ORF">MNB_SV-6-960</name>
</gene>
<dbReference type="Pfam" id="PF12913">
    <property type="entry name" value="SH3_6"/>
    <property type="match status" value="1"/>
</dbReference>
<dbReference type="GO" id="GO:0008234">
    <property type="term" value="F:cysteine-type peptidase activity"/>
    <property type="evidence" value="ECO:0007669"/>
    <property type="project" value="UniProtKB-KW"/>
</dbReference>
<dbReference type="AlphaFoldDB" id="A0A1W1C6I9"/>
<sequence>MVANPIDSATPWVVSSLPYIKKSSISQVEYTKLYRSINIAEFWIDKIPASHKKILDISQIKKFNQLSYGDRGLVIDAKDFNSSYPSEWLIAKLDKLKKFLVKRAFYQEDGKPLPRYYLKKLDENCYRENIPIDHISTRYALTTEYTLQRVMPTSSTLLKKSSQHYFDRNQNAALDIGTPLAVLHMSRDKRWYFVLSPTSYGWVEAKSIAISTRREMLQISKSKNFIVATSSKNALYVDNRYYDFVRMGVRLPLLDIVGDVVKIAIPTKDNDGILKFKIATMDRSDVSVGYLPYSPSVIVKQAFKLLNAPYGWGGMFGEQDCSKFIQEIYATVGITLPRNSKEQISIEPSIEFSGSTIKRSEALDRYAKPAITLLHLKGHIALYLGKYRGEHYMIHTVWGAIKGKNPLAKTVVTTVSFKNYLDKMDKAIDIR</sequence>
<dbReference type="Pfam" id="PF00877">
    <property type="entry name" value="NLPC_P60"/>
    <property type="match status" value="1"/>
</dbReference>
<feature type="domain" description="NlpC/P60" evidence="5">
    <location>
        <begin position="292"/>
        <end position="427"/>
    </location>
</feature>
<evidence type="ECO:0000256" key="2">
    <source>
        <dbReference type="ARBA" id="ARBA00022670"/>
    </source>
</evidence>